<dbReference type="Proteomes" id="UP001064087">
    <property type="component" value="Chromosome"/>
</dbReference>
<evidence type="ECO:0000256" key="2">
    <source>
        <dbReference type="ARBA" id="ARBA00022679"/>
    </source>
</evidence>
<sequence>MTGSRPTTIGELQARLRYFVTDASLEMAARFRPRPSDVIITPYSKCGTTWMQQIVHGLRTGGSMAFGEITEVMPWLELAHDLGQTLDAPQVARPRAFKSHQRWDEIPKGGRYIVVMRDPVDAMLSLYRFMDGWMIERGAISVEDFAAYFLQRDASDSYWEHARSWWRRRSDDNVLLLSFEGLKRDLPGVVTRVADFIGVDDPEARRIAIEQANFAFMKTHAGHFDDHFLRRVTDRAMGLPPDGEATKVSSGKTGQGRVALPNAVRGAFADKWDAVMGAEFGLADYAALQAELARDI</sequence>
<dbReference type="Gene3D" id="3.40.50.300">
    <property type="entry name" value="P-loop containing nucleotide triphosphate hydrolases"/>
    <property type="match status" value="1"/>
</dbReference>
<keyword evidence="5" id="KW-1185">Reference proteome</keyword>
<dbReference type="SUPFAM" id="SSF52540">
    <property type="entry name" value="P-loop containing nucleoside triphosphate hydrolases"/>
    <property type="match status" value="1"/>
</dbReference>
<gene>
    <name evidence="4" type="ORF">N7U68_08115</name>
</gene>
<dbReference type="InterPro" id="IPR027417">
    <property type="entry name" value="P-loop_NTPase"/>
</dbReference>
<keyword evidence="2" id="KW-0808">Transferase</keyword>
<evidence type="ECO:0000313" key="4">
    <source>
        <dbReference type="EMBL" id="UXX84590.1"/>
    </source>
</evidence>
<evidence type="ECO:0000313" key="5">
    <source>
        <dbReference type="Proteomes" id="UP001064087"/>
    </source>
</evidence>
<protein>
    <submittedName>
        <fullName evidence="4">Sulfotransferase domain-containing protein</fullName>
    </submittedName>
</protein>
<dbReference type="Pfam" id="PF00685">
    <property type="entry name" value="Sulfotransfer_1"/>
    <property type="match status" value="1"/>
</dbReference>
<dbReference type="InterPro" id="IPR000863">
    <property type="entry name" value="Sulfotransferase_dom"/>
</dbReference>
<evidence type="ECO:0000259" key="3">
    <source>
        <dbReference type="Pfam" id="PF00685"/>
    </source>
</evidence>
<accession>A0ABY6DLE1</accession>
<dbReference type="PANTHER" id="PTHR11783">
    <property type="entry name" value="SULFOTRANSFERASE SULT"/>
    <property type="match status" value="1"/>
</dbReference>
<evidence type="ECO:0000256" key="1">
    <source>
        <dbReference type="ARBA" id="ARBA00005771"/>
    </source>
</evidence>
<feature type="domain" description="Sulfotransferase" evidence="3">
    <location>
        <begin position="35"/>
        <end position="220"/>
    </location>
</feature>
<comment type="similarity">
    <text evidence="1">Belongs to the sulfotransferase 1 family.</text>
</comment>
<reference evidence="4" key="1">
    <citation type="submission" date="2022-10" db="EMBL/GenBank/DDBJ databases">
        <title>Roseovarius pelagicus sp. nov., isolated from Arctic seawater.</title>
        <authorList>
            <person name="Hong Y.W."/>
            <person name="Hwang C.Y."/>
        </authorList>
    </citation>
    <scope>NUCLEOTIDE SEQUENCE</scope>
    <source>
        <strain evidence="4">HL-MP18</strain>
    </source>
</reference>
<name>A0ABY6DLE1_9RHOB</name>
<organism evidence="4 5">
    <name type="scientific">Roseovarius pelagicus</name>
    <dbReference type="NCBI Taxonomy" id="2980108"/>
    <lineage>
        <taxon>Bacteria</taxon>
        <taxon>Pseudomonadati</taxon>
        <taxon>Pseudomonadota</taxon>
        <taxon>Alphaproteobacteria</taxon>
        <taxon>Rhodobacterales</taxon>
        <taxon>Roseobacteraceae</taxon>
        <taxon>Roseovarius</taxon>
    </lineage>
</organism>
<proteinExistence type="inferred from homology"/>
<dbReference type="EMBL" id="CP106738">
    <property type="protein sequence ID" value="UXX84590.1"/>
    <property type="molecule type" value="Genomic_DNA"/>
</dbReference>
<dbReference type="RefSeq" id="WP_263048787.1">
    <property type="nucleotide sequence ID" value="NZ_CP106738.1"/>
</dbReference>